<dbReference type="Proteomes" id="UP001596312">
    <property type="component" value="Unassembled WGS sequence"/>
</dbReference>
<keyword evidence="3" id="KW-1185">Reference proteome</keyword>
<feature type="domain" description="HEWD" evidence="1">
    <location>
        <begin position="5"/>
        <end position="60"/>
    </location>
</feature>
<evidence type="ECO:0000313" key="2">
    <source>
        <dbReference type="EMBL" id="MFC6906339.1"/>
    </source>
</evidence>
<comment type="caution">
    <text evidence="2">The sequence shown here is derived from an EMBL/GenBank/DDBJ whole genome shotgun (WGS) entry which is preliminary data.</text>
</comment>
<dbReference type="EMBL" id="JBHSXQ010000004">
    <property type="protein sequence ID" value="MFC6906339.1"/>
    <property type="molecule type" value="Genomic_DNA"/>
</dbReference>
<dbReference type="Pfam" id="PF20576">
    <property type="entry name" value="HEWD"/>
    <property type="match status" value="1"/>
</dbReference>
<evidence type="ECO:0000259" key="1">
    <source>
        <dbReference type="Pfam" id="PF20576"/>
    </source>
</evidence>
<dbReference type="AlphaFoldDB" id="A0ABD5V878"/>
<gene>
    <name evidence="2" type="ORF">ACFQGH_14175</name>
</gene>
<reference evidence="2 3" key="1">
    <citation type="journal article" date="2019" name="Int. J. Syst. Evol. Microbiol.">
        <title>The Global Catalogue of Microorganisms (GCM) 10K type strain sequencing project: providing services to taxonomists for standard genome sequencing and annotation.</title>
        <authorList>
            <consortium name="The Broad Institute Genomics Platform"/>
            <consortium name="The Broad Institute Genome Sequencing Center for Infectious Disease"/>
            <person name="Wu L."/>
            <person name="Ma J."/>
        </authorList>
    </citation>
    <scope>NUCLEOTIDE SEQUENCE [LARGE SCALE GENOMIC DNA]</scope>
    <source>
        <strain evidence="2 3">CGMCC 1.3240</strain>
    </source>
</reference>
<proteinExistence type="predicted"/>
<dbReference type="RefSeq" id="WP_340604894.1">
    <property type="nucleotide sequence ID" value="NZ_JBBMXV010000004.1"/>
</dbReference>
<protein>
    <submittedName>
        <fullName evidence="2">HEWD family protein</fullName>
    </submittedName>
</protein>
<sequence>MLARTELRTPQQRECERCGRREVWDATDGCWRIATEDGVRSSGNLHCIHEWDIDGTFRPYE</sequence>
<dbReference type="InterPro" id="IPR046782">
    <property type="entry name" value="HEWD"/>
</dbReference>
<accession>A0ABD5V878</accession>
<evidence type="ECO:0000313" key="3">
    <source>
        <dbReference type="Proteomes" id="UP001596312"/>
    </source>
</evidence>
<name>A0ABD5V878_9EURY</name>
<organism evidence="2 3">
    <name type="scientific">Halalkalicoccus tibetensis</name>
    <dbReference type="NCBI Taxonomy" id="175632"/>
    <lineage>
        <taxon>Archaea</taxon>
        <taxon>Methanobacteriati</taxon>
        <taxon>Methanobacteriota</taxon>
        <taxon>Stenosarchaea group</taxon>
        <taxon>Halobacteria</taxon>
        <taxon>Halobacteriales</taxon>
        <taxon>Halococcaceae</taxon>
        <taxon>Halalkalicoccus</taxon>
    </lineage>
</organism>